<dbReference type="InterPro" id="IPR057905">
    <property type="entry name" value="Nal1_N"/>
</dbReference>
<dbReference type="STRING" id="112413.SAMN05421854_114204"/>
<evidence type="ECO:0000259" key="1">
    <source>
        <dbReference type="Pfam" id="PF25608"/>
    </source>
</evidence>
<evidence type="ECO:0000313" key="2">
    <source>
        <dbReference type="EMBL" id="SFQ54147.1"/>
    </source>
</evidence>
<protein>
    <recommendedName>
        <fullName evidence="1">Nal1 N-terminal domain-containing protein</fullName>
    </recommendedName>
</protein>
<dbReference type="AlphaFoldDB" id="A0A1I5ZDE5"/>
<feature type="domain" description="Nal1 N-terminal" evidence="1">
    <location>
        <begin position="30"/>
        <end position="83"/>
    </location>
</feature>
<dbReference type="Pfam" id="PF25608">
    <property type="entry name" value="NAL1_N"/>
    <property type="match status" value="1"/>
</dbReference>
<gene>
    <name evidence="2" type="ORF">SAMN05421854_114204</name>
</gene>
<dbReference type="Proteomes" id="UP000199137">
    <property type="component" value="Unassembled WGS sequence"/>
</dbReference>
<reference evidence="2 3" key="1">
    <citation type="submission" date="2016-10" db="EMBL/GenBank/DDBJ databases">
        <authorList>
            <person name="de Groot N.N."/>
        </authorList>
    </citation>
    <scope>NUCLEOTIDE SEQUENCE [LARGE SCALE GENOMIC DNA]</scope>
    <source>
        <strain evidence="2 3">DSM 44637</strain>
    </source>
</reference>
<accession>A0A1I5ZDE5</accession>
<name>A0A1I5ZDE5_9PSEU</name>
<sequence length="522" mass="56337">MTFSRQAHNRLQQGRDDLIRGFAQRRGFNGAGVAYRIRNGETTDEPVIVAFVTKKRSPALLLQEDLLPRQVNVDGVNHGVDVVEAGPFMLGGTTTFDPDAPATITGRYRPVRQGGQISNIAMNGYGSLGAIVRDLKDGWPSILSNNHVLVLNNSSTSIGQAITQPFTGKAADTVANVTRFVPYTFGVTKPNITDAALARLSEAEAKQVTVAVAEDLMEPYSADHPCVGLFFAADPTNFYSVSAKIDNTLTEVGADLLTAEAIYVPGPPDLNAPVEKVGARSGYASSRIHAINMKFPVFMNINGGMRIAWFTDLVGVPRFGWPGDSGSTIRLGGDGDTRLPIDLGLSKCEVTGAVASMYDLPLENDIPLADRVRDQFMASSTTGNFLTQLFYLNNGVILDRTQGIEASPSEKAGAASMYDKYRNFVDSALANPDRPGLVVTRENIDDAALGLASLQGRMTAEETNATNDLFTSLVRQTEGMNHQQLVAFMNRTDVFNKVWDTTAAVPTIRALGSLYGAEHRPR</sequence>
<proteinExistence type="predicted"/>
<organism evidence="2 3">
    <name type="scientific">Amycolatopsis rubida</name>
    <dbReference type="NCBI Taxonomy" id="112413"/>
    <lineage>
        <taxon>Bacteria</taxon>
        <taxon>Bacillati</taxon>
        <taxon>Actinomycetota</taxon>
        <taxon>Actinomycetes</taxon>
        <taxon>Pseudonocardiales</taxon>
        <taxon>Pseudonocardiaceae</taxon>
        <taxon>Amycolatopsis</taxon>
    </lineage>
</organism>
<evidence type="ECO:0000313" key="3">
    <source>
        <dbReference type="Proteomes" id="UP000199137"/>
    </source>
</evidence>
<dbReference type="EMBL" id="FOWC01000014">
    <property type="protein sequence ID" value="SFQ54147.1"/>
    <property type="molecule type" value="Genomic_DNA"/>
</dbReference>